<dbReference type="GO" id="GO:0003824">
    <property type="term" value="F:catalytic activity"/>
    <property type="evidence" value="ECO:0007669"/>
    <property type="project" value="InterPro"/>
</dbReference>
<evidence type="ECO:0000259" key="7">
    <source>
        <dbReference type="PROSITE" id="PS51918"/>
    </source>
</evidence>
<evidence type="ECO:0000256" key="3">
    <source>
        <dbReference type="ARBA" id="ARBA00022691"/>
    </source>
</evidence>
<dbReference type="Proteomes" id="UP000069850">
    <property type="component" value="Chromosome 1"/>
</dbReference>
<dbReference type="GO" id="GO:0046872">
    <property type="term" value="F:metal ion binding"/>
    <property type="evidence" value="ECO:0007669"/>
    <property type="project" value="UniProtKB-KW"/>
</dbReference>
<evidence type="ECO:0000256" key="6">
    <source>
        <dbReference type="ARBA" id="ARBA00023014"/>
    </source>
</evidence>
<accession>A0A0X3BPW5</accession>
<evidence type="ECO:0000256" key="2">
    <source>
        <dbReference type="ARBA" id="ARBA00022485"/>
    </source>
</evidence>
<dbReference type="RefSeq" id="WP_062265560.1">
    <property type="nucleotide sequence ID" value="NZ_LT158599.1"/>
</dbReference>
<keyword evidence="2" id="KW-0004">4Fe-4S</keyword>
<dbReference type="GO" id="GO:0051539">
    <property type="term" value="F:4 iron, 4 sulfur cluster binding"/>
    <property type="evidence" value="ECO:0007669"/>
    <property type="project" value="UniProtKB-KW"/>
</dbReference>
<keyword evidence="6" id="KW-0411">Iron-sulfur</keyword>
<keyword evidence="5" id="KW-0408">Iron</keyword>
<dbReference type="Gene3D" id="3.20.20.70">
    <property type="entry name" value="Aldolase class I"/>
    <property type="match status" value="1"/>
</dbReference>
<dbReference type="PANTHER" id="PTHR11228">
    <property type="entry name" value="RADICAL SAM DOMAIN PROTEIN"/>
    <property type="match status" value="1"/>
</dbReference>
<dbReference type="PIRSF" id="PIRSF037420">
    <property type="entry name" value="PQQ_syn_pqqE"/>
    <property type="match status" value="1"/>
</dbReference>
<sequence>MIRFTHLVHGGGPVSGPAATRSALAFAEGRRGPVVFWNITSRCNLACTHCYLRSGPGRRRKDELTTDEAIALIDDLAGAGVPLLLFSGGEPLVREDFWTLAAHAKKCGLPAVLSTNGTLITSDVARRLRDTGIGYAGISLDGAAAAIHDAFRGVSGSFDRSVQALKNCVDAGLRCGVRFTVTKRNHDELGRLIALARASGVHRFCVYWLVPSGRGGDVHADLQVAPGEVRAVFDRVYRETIRTDPAVMEFLTVDAPQDGACLLERLQDDGSPAYDRAYRLLARMGGCSAGKRVVNIDPSGNVYPCQFAQFEEFLVGNIRDRPFGGIWNDPGNRVLAAFRAGGARPGSRCSTCGWQEVCGTGCRVRAYVQCGNLDDGDPLCLRYG</sequence>
<feature type="domain" description="Radical SAM core" evidence="7">
    <location>
        <begin position="29"/>
        <end position="242"/>
    </location>
</feature>
<reference evidence="8 9" key="1">
    <citation type="submission" date="2016-01" db="EMBL/GenBank/DDBJ databases">
        <authorList>
            <person name="Manzoor S."/>
        </authorList>
    </citation>
    <scope>NUCLEOTIDE SEQUENCE [LARGE SCALE GENOMIC DNA]</scope>
    <source>
        <strain evidence="8">Methanoculleus sp MAB1</strain>
    </source>
</reference>
<dbReference type="GO" id="GO:0006783">
    <property type="term" value="P:heme biosynthetic process"/>
    <property type="evidence" value="ECO:0007669"/>
    <property type="project" value="TreeGrafter"/>
</dbReference>
<dbReference type="InterPro" id="IPR017200">
    <property type="entry name" value="PqqE-like"/>
</dbReference>
<dbReference type="SFLD" id="SFLDG01067">
    <property type="entry name" value="SPASM/twitch_domain_containing"/>
    <property type="match status" value="1"/>
</dbReference>
<dbReference type="PANTHER" id="PTHR11228:SF7">
    <property type="entry name" value="PQQA PEPTIDE CYCLASE"/>
    <property type="match status" value="1"/>
</dbReference>
<keyword evidence="3" id="KW-0949">S-adenosyl-L-methionine</keyword>
<evidence type="ECO:0000313" key="9">
    <source>
        <dbReference type="Proteomes" id="UP000069850"/>
    </source>
</evidence>
<comment type="cofactor">
    <cofactor evidence="1">
        <name>[4Fe-4S] cluster</name>
        <dbReference type="ChEBI" id="CHEBI:49883"/>
    </cofactor>
</comment>
<dbReference type="EMBL" id="LT158599">
    <property type="protein sequence ID" value="CVK34232.1"/>
    <property type="molecule type" value="Genomic_DNA"/>
</dbReference>
<dbReference type="InterPro" id="IPR007197">
    <property type="entry name" value="rSAM"/>
</dbReference>
<dbReference type="KEGG" id="mema:MMAB1_3019"/>
<keyword evidence="4" id="KW-0479">Metal-binding</keyword>
<organism evidence="8 9">
    <name type="scientific">Methanoculleus bourgensis</name>
    <dbReference type="NCBI Taxonomy" id="83986"/>
    <lineage>
        <taxon>Archaea</taxon>
        <taxon>Methanobacteriati</taxon>
        <taxon>Methanobacteriota</taxon>
        <taxon>Stenosarchaea group</taxon>
        <taxon>Methanomicrobia</taxon>
        <taxon>Methanomicrobiales</taxon>
        <taxon>Methanomicrobiaceae</taxon>
        <taxon>Methanoculleus</taxon>
    </lineage>
</organism>
<dbReference type="SFLD" id="SFLDS00029">
    <property type="entry name" value="Radical_SAM"/>
    <property type="match status" value="1"/>
</dbReference>
<evidence type="ECO:0000256" key="5">
    <source>
        <dbReference type="ARBA" id="ARBA00023004"/>
    </source>
</evidence>
<evidence type="ECO:0000256" key="4">
    <source>
        <dbReference type="ARBA" id="ARBA00022723"/>
    </source>
</evidence>
<proteinExistence type="predicted"/>
<evidence type="ECO:0000313" key="8">
    <source>
        <dbReference type="EMBL" id="CVK34232.1"/>
    </source>
</evidence>
<dbReference type="InterPro" id="IPR058240">
    <property type="entry name" value="rSAM_sf"/>
</dbReference>
<dbReference type="CDD" id="cd01335">
    <property type="entry name" value="Radical_SAM"/>
    <property type="match status" value="1"/>
</dbReference>
<gene>
    <name evidence="8" type="ORF">MMAB1_3019</name>
</gene>
<dbReference type="InterPro" id="IPR013785">
    <property type="entry name" value="Aldolase_TIM"/>
</dbReference>
<dbReference type="SUPFAM" id="SSF102114">
    <property type="entry name" value="Radical SAM enzymes"/>
    <property type="match status" value="1"/>
</dbReference>
<dbReference type="Pfam" id="PF13186">
    <property type="entry name" value="SPASM"/>
    <property type="match status" value="1"/>
</dbReference>
<dbReference type="NCBIfam" id="TIGR04085">
    <property type="entry name" value="rSAM_more_4Fe4S"/>
    <property type="match status" value="1"/>
</dbReference>
<dbReference type="SFLD" id="SFLDG01386">
    <property type="entry name" value="main_SPASM_domain-containing"/>
    <property type="match status" value="1"/>
</dbReference>
<dbReference type="AlphaFoldDB" id="A0A0X3BPW5"/>
<dbReference type="InterPro" id="IPR050377">
    <property type="entry name" value="Radical_SAM_PqqE_MftC-like"/>
</dbReference>
<dbReference type="Pfam" id="PF04055">
    <property type="entry name" value="Radical_SAM"/>
    <property type="match status" value="1"/>
</dbReference>
<dbReference type="GeneID" id="27138516"/>
<dbReference type="PROSITE" id="PS51918">
    <property type="entry name" value="RADICAL_SAM"/>
    <property type="match status" value="1"/>
</dbReference>
<protein>
    <submittedName>
        <fullName evidence="8">Radical SAM domain protein</fullName>
    </submittedName>
</protein>
<name>A0A0X3BPW5_9EURY</name>
<evidence type="ECO:0000256" key="1">
    <source>
        <dbReference type="ARBA" id="ARBA00001966"/>
    </source>
</evidence>
<dbReference type="OrthoDB" id="30736at2157"/>
<dbReference type="InterPro" id="IPR023885">
    <property type="entry name" value="4Fe4S-binding_SPASM_dom"/>
</dbReference>